<accession>A0AAV7TLL7</accession>
<feature type="non-terminal residue" evidence="6">
    <location>
        <position position="257"/>
    </location>
</feature>
<dbReference type="SUPFAM" id="SSF50494">
    <property type="entry name" value="Trypsin-like serine proteases"/>
    <property type="match status" value="1"/>
</dbReference>
<dbReference type="EMBL" id="JANPWB010000006">
    <property type="protein sequence ID" value="KAJ1177529.1"/>
    <property type="molecule type" value="Genomic_DNA"/>
</dbReference>
<keyword evidence="1" id="KW-0645">Protease</keyword>
<keyword evidence="7" id="KW-1185">Reference proteome</keyword>
<dbReference type="GO" id="GO:0006508">
    <property type="term" value="P:proteolysis"/>
    <property type="evidence" value="ECO:0007669"/>
    <property type="project" value="UniProtKB-KW"/>
</dbReference>
<evidence type="ECO:0000313" key="6">
    <source>
        <dbReference type="EMBL" id="KAJ1177529.1"/>
    </source>
</evidence>
<dbReference type="PROSITE" id="PS00134">
    <property type="entry name" value="TRYPSIN_HIS"/>
    <property type="match status" value="1"/>
</dbReference>
<dbReference type="InterPro" id="IPR009003">
    <property type="entry name" value="Peptidase_S1_PA"/>
</dbReference>
<comment type="caution">
    <text evidence="6">The sequence shown here is derived from an EMBL/GenBank/DDBJ whole genome shotgun (WGS) entry which is preliminary data.</text>
</comment>
<dbReference type="InterPro" id="IPR001254">
    <property type="entry name" value="Trypsin_dom"/>
</dbReference>
<dbReference type="SMART" id="SM00020">
    <property type="entry name" value="Tryp_SPc"/>
    <property type="match status" value="1"/>
</dbReference>
<organism evidence="6 7">
    <name type="scientific">Pleurodeles waltl</name>
    <name type="common">Iberian ribbed newt</name>
    <dbReference type="NCBI Taxonomy" id="8319"/>
    <lineage>
        <taxon>Eukaryota</taxon>
        <taxon>Metazoa</taxon>
        <taxon>Chordata</taxon>
        <taxon>Craniata</taxon>
        <taxon>Vertebrata</taxon>
        <taxon>Euteleostomi</taxon>
        <taxon>Amphibia</taxon>
        <taxon>Batrachia</taxon>
        <taxon>Caudata</taxon>
        <taxon>Salamandroidea</taxon>
        <taxon>Salamandridae</taxon>
        <taxon>Pleurodelinae</taxon>
        <taxon>Pleurodeles</taxon>
    </lineage>
</organism>
<keyword evidence="3" id="KW-0720">Serine protease</keyword>
<feature type="non-terminal residue" evidence="6">
    <location>
        <position position="1"/>
    </location>
</feature>
<reference evidence="6" key="1">
    <citation type="journal article" date="2022" name="bioRxiv">
        <title>Sequencing and chromosome-scale assembly of the giantPleurodeles waltlgenome.</title>
        <authorList>
            <person name="Brown T."/>
            <person name="Elewa A."/>
            <person name="Iarovenko S."/>
            <person name="Subramanian E."/>
            <person name="Araus A.J."/>
            <person name="Petzold A."/>
            <person name="Susuki M."/>
            <person name="Suzuki K.-i.T."/>
            <person name="Hayashi T."/>
            <person name="Toyoda A."/>
            <person name="Oliveira C."/>
            <person name="Osipova E."/>
            <person name="Leigh N.D."/>
            <person name="Simon A."/>
            <person name="Yun M.H."/>
        </authorList>
    </citation>
    <scope>NUCLEOTIDE SEQUENCE</scope>
    <source>
        <strain evidence="6">20211129_DDA</strain>
        <tissue evidence="6">Liver</tissue>
    </source>
</reference>
<dbReference type="Pfam" id="PF00089">
    <property type="entry name" value="Trypsin"/>
    <property type="match status" value="1"/>
</dbReference>
<dbReference type="InterPro" id="IPR001314">
    <property type="entry name" value="Peptidase_S1A"/>
</dbReference>
<dbReference type="AlphaFoldDB" id="A0AAV7TLL7"/>
<evidence type="ECO:0000259" key="5">
    <source>
        <dbReference type="PROSITE" id="PS50240"/>
    </source>
</evidence>
<evidence type="ECO:0000256" key="3">
    <source>
        <dbReference type="ARBA" id="ARBA00022825"/>
    </source>
</evidence>
<evidence type="ECO:0000256" key="1">
    <source>
        <dbReference type="ARBA" id="ARBA00022670"/>
    </source>
</evidence>
<keyword evidence="4" id="KW-1015">Disulfide bond</keyword>
<evidence type="ECO:0000313" key="7">
    <source>
        <dbReference type="Proteomes" id="UP001066276"/>
    </source>
</evidence>
<dbReference type="PROSITE" id="PS50240">
    <property type="entry name" value="TRYPSIN_DOM"/>
    <property type="match status" value="1"/>
</dbReference>
<sequence>DICGVSSFPPRFPSHQLVEGEEAEPYSWPWQVSLQIADSHICGGTIIKKDWIVTAAHCFNYREQFRDLLVVVAGAHDISGRTEREHHQKRLVKEIIPHPKYNKGSKDYDIALLLLAEPFHLDHYVLPICLPDSGNIVPPSTVCVHTGWNANHEVPAISAKLHQSAIPILNQDACIDIYKYHPGSITKRMVCGGFAEGKGRDTCTGDVGGPLVCLQEDTSEFILYGIASWSICGKEYPGVYTSVTSCIDWVNHYTNTT</sequence>
<dbReference type="Gene3D" id="2.40.10.10">
    <property type="entry name" value="Trypsin-like serine proteases"/>
    <property type="match status" value="2"/>
</dbReference>
<dbReference type="PANTHER" id="PTHR24252">
    <property type="entry name" value="ACROSIN-RELATED"/>
    <property type="match status" value="1"/>
</dbReference>
<dbReference type="InterPro" id="IPR043504">
    <property type="entry name" value="Peptidase_S1_PA_chymotrypsin"/>
</dbReference>
<proteinExistence type="predicted"/>
<keyword evidence="2" id="KW-0378">Hydrolase</keyword>
<name>A0AAV7TLL7_PLEWA</name>
<gene>
    <name evidence="6" type="ORF">NDU88_002784</name>
</gene>
<dbReference type="CDD" id="cd00190">
    <property type="entry name" value="Tryp_SPc"/>
    <property type="match status" value="1"/>
</dbReference>
<dbReference type="PRINTS" id="PR00722">
    <property type="entry name" value="CHYMOTRYPSIN"/>
</dbReference>
<protein>
    <recommendedName>
        <fullName evidence="5">Peptidase S1 domain-containing protein</fullName>
    </recommendedName>
</protein>
<evidence type="ECO:0000256" key="4">
    <source>
        <dbReference type="ARBA" id="ARBA00023157"/>
    </source>
</evidence>
<evidence type="ECO:0000256" key="2">
    <source>
        <dbReference type="ARBA" id="ARBA00022801"/>
    </source>
</evidence>
<dbReference type="Proteomes" id="UP001066276">
    <property type="component" value="Chromosome 3_2"/>
</dbReference>
<dbReference type="FunFam" id="2.40.10.10:FF:000003">
    <property type="entry name" value="Transmembrane serine protease 3"/>
    <property type="match status" value="1"/>
</dbReference>
<dbReference type="InterPro" id="IPR018114">
    <property type="entry name" value="TRYPSIN_HIS"/>
</dbReference>
<dbReference type="GO" id="GO:0004252">
    <property type="term" value="F:serine-type endopeptidase activity"/>
    <property type="evidence" value="ECO:0007669"/>
    <property type="project" value="InterPro"/>
</dbReference>
<feature type="domain" description="Peptidase S1" evidence="5">
    <location>
        <begin position="17"/>
        <end position="255"/>
    </location>
</feature>
<dbReference type="PANTHER" id="PTHR24252:SF18">
    <property type="entry name" value="OVOCHYMASE 1"/>
    <property type="match status" value="1"/>
</dbReference>